<evidence type="ECO:0000313" key="3">
    <source>
        <dbReference type="EMBL" id="MFC5515586.1"/>
    </source>
</evidence>
<feature type="chain" id="PRO_5045653438" evidence="2">
    <location>
        <begin position="22"/>
        <end position="279"/>
    </location>
</feature>
<feature type="signal peptide" evidence="2">
    <location>
        <begin position="1"/>
        <end position="21"/>
    </location>
</feature>
<dbReference type="PIRSF" id="PIRSF012443">
    <property type="entry name" value="UCP012443"/>
    <property type="match status" value="1"/>
</dbReference>
<dbReference type="Pfam" id="PF09865">
    <property type="entry name" value="DUF2092"/>
    <property type="match status" value="1"/>
</dbReference>
<dbReference type="Gene3D" id="2.50.20.10">
    <property type="entry name" value="Lipoprotein localisation LolA/LolB/LppX"/>
    <property type="match status" value="1"/>
</dbReference>
<dbReference type="EMBL" id="JBHSML010000003">
    <property type="protein sequence ID" value="MFC5515586.1"/>
    <property type="molecule type" value="Genomic_DNA"/>
</dbReference>
<name>A0ABW0PSG1_9HYPH</name>
<keyword evidence="4" id="KW-1185">Reference proteome</keyword>
<proteinExistence type="predicted"/>
<reference evidence="4" key="1">
    <citation type="journal article" date="2019" name="Int. J. Syst. Evol. Microbiol.">
        <title>The Global Catalogue of Microorganisms (GCM) 10K type strain sequencing project: providing services to taxonomists for standard genome sequencing and annotation.</title>
        <authorList>
            <consortium name="The Broad Institute Genomics Platform"/>
            <consortium name="The Broad Institute Genome Sequencing Center for Infectious Disease"/>
            <person name="Wu L."/>
            <person name="Ma J."/>
        </authorList>
    </citation>
    <scope>NUCLEOTIDE SEQUENCE [LARGE SCALE GENOMIC DNA]</scope>
    <source>
        <strain evidence="4">KACC 12633</strain>
    </source>
</reference>
<organism evidence="3 4">
    <name type="scientific">Kaistia terrae</name>
    <dbReference type="NCBI Taxonomy" id="537017"/>
    <lineage>
        <taxon>Bacteria</taxon>
        <taxon>Pseudomonadati</taxon>
        <taxon>Pseudomonadota</taxon>
        <taxon>Alphaproteobacteria</taxon>
        <taxon>Hyphomicrobiales</taxon>
        <taxon>Kaistiaceae</taxon>
        <taxon>Kaistia</taxon>
    </lineage>
</organism>
<protein>
    <submittedName>
        <fullName evidence="3">DUF2092 domain-containing protein</fullName>
    </submittedName>
</protein>
<evidence type="ECO:0000313" key="4">
    <source>
        <dbReference type="Proteomes" id="UP001596150"/>
    </source>
</evidence>
<accession>A0ABW0PSG1</accession>
<dbReference type="InterPro" id="IPR029046">
    <property type="entry name" value="LolA/LolB/LppX"/>
</dbReference>
<evidence type="ECO:0000256" key="1">
    <source>
        <dbReference type="ARBA" id="ARBA00022729"/>
    </source>
</evidence>
<gene>
    <name evidence="3" type="ORF">ACFPP9_07375</name>
</gene>
<dbReference type="SUPFAM" id="SSF89392">
    <property type="entry name" value="Prokaryotic lipoproteins and lipoprotein localization factors"/>
    <property type="match status" value="1"/>
</dbReference>
<keyword evidence="1 2" id="KW-0732">Signal</keyword>
<comment type="caution">
    <text evidence="3">The sequence shown here is derived from an EMBL/GenBank/DDBJ whole genome shotgun (WGS) entry which is preliminary data.</text>
</comment>
<evidence type="ECO:0000256" key="2">
    <source>
        <dbReference type="SAM" id="SignalP"/>
    </source>
</evidence>
<dbReference type="InterPro" id="IPR019207">
    <property type="entry name" value="DUF2092"/>
</dbReference>
<dbReference type="RefSeq" id="WP_266342177.1">
    <property type="nucleotide sequence ID" value="NZ_JAPKNH010000001.1"/>
</dbReference>
<dbReference type="Proteomes" id="UP001596150">
    <property type="component" value="Unassembled WGS sequence"/>
</dbReference>
<sequence length="279" mass="30285">MLMHALTPPWGLWRHRGMALAAGFATMLAFGAPAEAQDAAANAEQNRQQAIEIVKRMATYVSSEKDLTLSYDSELEVVTPQMEKLQFNSSGKASLSRPDKFRVSRTGGYANVELVYDGKSVTVFDKDSDTYAVEPATGSIDNVVERLRSEWMQDLPAADLLTTDSFEALMADVIEAKYIGPAVVGGVDCEHVAFRNHDTDWQLWVESGERPIPCKLVITSKTVGGAPQYSVQLTDWQSGESFPAAAFTFAPPSGAKQVELKALAHVDELPSGATVGEPK</sequence>